<keyword evidence="3" id="KW-1185">Reference proteome</keyword>
<evidence type="ECO:0000256" key="1">
    <source>
        <dbReference type="SAM" id="MobiDB-lite"/>
    </source>
</evidence>
<evidence type="ECO:0000313" key="3">
    <source>
        <dbReference type="Proteomes" id="UP001066276"/>
    </source>
</evidence>
<accession>A0AAV7QHD1</accession>
<proteinExistence type="predicted"/>
<dbReference type="AlphaFoldDB" id="A0AAV7QHD1"/>
<sequence>MRSPCWKGRGTFKTALVKWRKMVTGGAREAAMERRSHSQETGQQGDKEKRCNQETVSRWLKGESHKSTTVKHAHSERNRSRGTEIQRYRETEEGEDALQPPRSRKNVARPGTDVYWGMGR</sequence>
<comment type="caution">
    <text evidence="2">The sequence shown here is derived from an EMBL/GenBank/DDBJ whole genome shotgun (WGS) entry which is preliminary data.</text>
</comment>
<evidence type="ECO:0000313" key="2">
    <source>
        <dbReference type="EMBL" id="KAJ1139530.1"/>
    </source>
</evidence>
<dbReference type="EMBL" id="JANPWB010000010">
    <property type="protein sequence ID" value="KAJ1139530.1"/>
    <property type="molecule type" value="Genomic_DNA"/>
</dbReference>
<reference evidence="2" key="1">
    <citation type="journal article" date="2022" name="bioRxiv">
        <title>Sequencing and chromosome-scale assembly of the giantPleurodeles waltlgenome.</title>
        <authorList>
            <person name="Brown T."/>
            <person name="Elewa A."/>
            <person name="Iarovenko S."/>
            <person name="Subramanian E."/>
            <person name="Araus A.J."/>
            <person name="Petzold A."/>
            <person name="Susuki M."/>
            <person name="Suzuki K.-i.T."/>
            <person name="Hayashi T."/>
            <person name="Toyoda A."/>
            <person name="Oliveira C."/>
            <person name="Osipova E."/>
            <person name="Leigh N.D."/>
            <person name="Simon A."/>
            <person name="Yun M.H."/>
        </authorList>
    </citation>
    <scope>NUCLEOTIDE SEQUENCE</scope>
    <source>
        <strain evidence="2">20211129_DDA</strain>
        <tissue evidence="2">Liver</tissue>
    </source>
</reference>
<feature type="compositionally biased region" description="Basic and acidic residues" evidence="1">
    <location>
        <begin position="73"/>
        <end position="91"/>
    </location>
</feature>
<protein>
    <submittedName>
        <fullName evidence="2">Uncharacterized protein</fullName>
    </submittedName>
</protein>
<dbReference type="Proteomes" id="UP001066276">
    <property type="component" value="Chromosome 6"/>
</dbReference>
<name>A0AAV7QHD1_PLEWA</name>
<gene>
    <name evidence="2" type="ORF">NDU88_005901</name>
</gene>
<feature type="region of interest" description="Disordered" evidence="1">
    <location>
        <begin position="25"/>
        <end position="120"/>
    </location>
</feature>
<organism evidence="2 3">
    <name type="scientific">Pleurodeles waltl</name>
    <name type="common">Iberian ribbed newt</name>
    <dbReference type="NCBI Taxonomy" id="8319"/>
    <lineage>
        <taxon>Eukaryota</taxon>
        <taxon>Metazoa</taxon>
        <taxon>Chordata</taxon>
        <taxon>Craniata</taxon>
        <taxon>Vertebrata</taxon>
        <taxon>Euteleostomi</taxon>
        <taxon>Amphibia</taxon>
        <taxon>Batrachia</taxon>
        <taxon>Caudata</taxon>
        <taxon>Salamandroidea</taxon>
        <taxon>Salamandridae</taxon>
        <taxon>Pleurodelinae</taxon>
        <taxon>Pleurodeles</taxon>
    </lineage>
</organism>